<accession>A0A023D7T1</accession>
<reference evidence="2 3" key="2">
    <citation type="journal article" date="2014" name="FEMS Microbiol. Lett.">
        <title>Draft genomic DNA sequence of the facultatively methylotrophic bacterium Acidomonas methanolica type strain MB58.</title>
        <authorList>
            <person name="Higashiura N."/>
            <person name="Hadano H."/>
            <person name="Hirakawa H."/>
            <person name="Matsutani M."/>
            <person name="Takabe S."/>
            <person name="Matsushita K."/>
            <person name="Azuma Y."/>
        </authorList>
    </citation>
    <scope>NUCLEOTIDE SEQUENCE [LARGE SCALE GENOMIC DNA]</scope>
    <source>
        <strain evidence="2 3">MB58</strain>
    </source>
</reference>
<dbReference type="Proteomes" id="UP000019760">
    <property type="component" value="Unassembled WGS sequence"/>
</dbReference>
<organism evidence="2 3">
    <name type="scientific">Acidomonas methanolica NBRC 104435</name>
    <dbReference type="NCBI Taxonomy" id="1231351"/>
    <lineage>
        <taxon>Bacteria</taxon>
        <taxon>Pseudomonadati</taxon>
        <taxon>Pseudomonadota</taxon>
        <taxon>Alphaproteobacteria</taxon>
        <taxon>Acetobacterales</taxon>
        <taxon>Acetobacteraceae</taxon>
        <taxon>Acidomonas</taxon>
    </lineage>
</organism>
<protein>
    <submittedName>
        <fullName evidence="2">Chromosome partitioning nuclease protein ParB</fullName>
    </submittedName>
</protein>
<dbReference type="RefSeq" id="WP_052512143.1">
    <property type="nucleotide sequence ID" value="NZ_BAND01000111.1"/>
</dbReference>
<evidence type="ECO:0000313" key="2">
    <source>
        <dbReference type="EMBL" id="GAJ30217.1"/>
    </source>
</evidence>
<feature type="domain" description="ParB-like N-terminal" evidence="1">
    <location>
        <begin position="4"/>
        <end position="95"/>
    </location>
</feature>
<dbReference type="Gene3D" id="1.10.10.2830">
    <property type="match status" value="1"/>
</dbReference>
<dbReference type="GO" id="GO:0005694">
    <property type="term" value="C:chromosome"/>
    <property type="evidence" value="ECO:0007669"/>
    <property type="project" value="TreeGrafter"/>
</dbReference>
<dbReference type="PANTHER" id="PTHR33375:SF1">
    <property type="entry name" value="CHROMOSOME-PARTITIONING PROTEIN PARB-RELATED"/>
    <property type="match status" value="1"/>
</dbReference>
<reference evidence="3" key="1">
    <citation type="journal article" date="2014" name="FEMS Microbiol. Lett.">
        <title>Draft Genomic DNA Sequence of the Facultatively Methylotrophic Bacterium Acidomonas methanolica type strain MB58.</title>
        <authorList>
            <person name="Higashiura N."/>
            <person name="Hadano H."/>
            <person name="Hirakawa H."/>
            <person name="Matsutani M."/>
            <person name="Takabe S."/>
            <person name="Matsushita K."/>
            <person name="Azuma Y."/>
        </authorList>
    </citation>
    <scope>NUCLEOTIDE SEQUENCE [LARGE SCALE GENOMIC DNA]</scope>
    <source>
        <strain evidence="3">MB58</strain>
    </source>
</reference>
<evidence type="ECO:0000259" key="1">
    <source>
        <dbReference type="SMART" id="SM00470"/>
    </source>
</evidence>
<proteinExistence type="predicted"/>
<evidence type="ECO:0000313" key="3">
    <source>
        <dbReference type="Proteomes" id="UP000019760"/>
    </source>
</evidence>
<dbReference type="AlphaFoldDB" id="A0A023D7T1"/>
<dbReference type="CDD" id="cd16409">
    <property type="entry name" value="ParB_N_like"/>
    <property type="match status" value="1"/>
</dbReference>
<dbReference type="InterPro" id="IPR036086">
    <property type="entry name" value="ParB/Sulfiredoxin_sf"/>
</dbReference>
<name>A0A023D7T1_ACIMT</name>
<sequence>MNVIEISLADIELGDRLRAVDVDWAQVIAASVMEHGQRTPIEVREQKGRGKKPYALIAGAHRIRAVFLAGLDSIFAIVLKADDLQAKLLEIDENLCRRELSALDRAVFLAERKRVYEELHPEAKHGGDRKSDQARTLAHLIPSFTEATAQKLGVDASTLRRSLARFSSISPDVREKIAGTWLAESGSQLDALAKEVPEMQRKVADFVVQWPGVRQVKEIVRQIRKLPVPPEPGKLEKFLAFFRKCDPEEQQTIVEHAAGQMPAVAFEAAWTKGSAYQREMIVDFLAPHLPGFVRESEVA</sequence>
<dbReference type="EMBL" id="BAND01000111">
    <property type="protein sequence ID" value="GAJ30217.1"/>
    <property type="molecule type" value="Genomic_DNA"/>
</dbReference>
<dbReference type="OrthoDB" id="2053844at2"/>
<dbReference type="InterPro" id="IPR050336">
    <property type="entry name" value="Chromosome_partition/occlusion"/>
</dbReference>
<dbReference type="PANTHER" id="PTHR33375">
    <property type="entry name" value="CHROMOSOME-PARTITIONING PROTEIN PARB-RELATED"/>
    <property type="match status" value="1"/>
</dbReference>
<comment type="caution">
    <text evidence="2">The sequence shown here is derived from an EMBL/GenBank/DDBJ whole genome shotgun (WGS) entry which is preliminary data.</text>
</comment>
<dbReference type="Gene3D" id="3.90.1530.30">
    <property type="match status" value="1"/>
</dbReference>
<dbReference type="SUPFAM" id="SSF110849">
    <property type="entry name" value="ParB/Sulfiredoxin"/>
    <property type="match status" value="1"/>
</dbReference>
<keyword evidence="3" id="KW-1185">Reference proteome</keyword>
<dbReference type="GO" id="GO:0007059">
    <property type="term" value="P:chromosome segregation"/>
    <property type="evidence" value="ECO:0007669"/>
    <property type="project" value="TreeGrafter"/>
</dbReference>
<dbReference type="InterPro" id="IPR003115">
    <property type="entry name" value="ParB_N"/>
</dbReference>
<dbReference type="Pfam" id="PF02195">
    <property type="entry name" value="ParB_N"/>
    <property type="match status" value="1"/>
</dbReference>
<dbReference type="SMART" id="SM00470">
    <property type="entry name" value="ParB"/>
    <property type="match status" value="1"/>
</dbReference>
<gene>
    <name evidence="2" type="ORF">Amme_112_005</name>
</gene>